<dbReference type="Proteomes" id="UP000216164">
    <property type="component" value="Unassembled WGS sequence"/>
</dbReference>
<dbReference type="Gene3D" id="3.30.470.20">
    <property type="entry name" value="ATP-grasp fold, B domain"/>
    <property type="match status" value="1"/>
</dbReference>
<dbReference type="InterPro" id="IPR051538">
    <property type="entry name" value="Acyl-CoA_Synth/Transferase"/>
</dbReference>
<comment type="similarity">
    <text evidence="4">In the N-terminal section; belongs to the acetate CoA ligase alpha subunit family.</text>
</comment>
<evidence type="ECO:0000256" key="3">
    <source>
        <dbReference type="ARBA" id="ARBA00022840"/>
    </source>
</evidence>
<evidence type="ECO:0000313" key="8">
    <source>
        <dbReference type="EMBL" id="OYQ09601.1"/>
    </source>
</evidence>
<dbReference type="InterPro" id="IPR013815">
    <property type="entry name" value="ATP_grasp_subdomain_1"/>
</dbReference>
<evidence type="ECO:0000256" key="4">
    <source>
        <dbReference type="ARBA" id="ARBA00060888"/>
    </source>
</evidence>
<evidence type="ECO:0000256" key="1">
    <source>
        <dbReference type="ARBA" id="ARBA00022598"/>
    </source>
</evidence>
<dbReference type="PROSITE" id="PS51186">
    <property type="entry name" value="GNAT"/>
    <property type="match status" value="1"/>
</dbReference>
<dbReference type="GO" id="GO:0016747">
    <property type="term" value="F:acyltransferase activity, transferring groups other than amino-acyl groups"/>
    <property type="evidence" value="ECO:0007669"/>
    <property type="project" value="InterPro"/>
</dbReference>
<keyword evidence="2 5" id="KW-0547">Nucleotide-binding</keyword>
<dbReference type="InterPro" id="IPR043938">
    <property type="entry name" value="Ligase_CoA_dom"/>
</dbReference>
<dbReference type="FunFam" id="3.30.1490.20:FF:000020">
    <property type="entry name" value="Protein lysine acetyltransferase"/>
    <property type="match status" value="1"/>
</dbReference>
<feature type="domain" description="N-acetyltransferase" evidence="7">
    <location>
        <begin position="739"/>
        <end position="893"/>
    </location>
</feature>
<dbReference type="GO" id="GO:0005524">
    <property type="term" value="F:ATP binding"/>
    <property type="evidence" value="ECO:0007669"/>
    <property type="project" value="UniProtKB-UniRule"/>
</dbReference>
<dbReference type="InterPro" id="IPR016102">
    <property type="entry name" value="Succinyl-CoA_synth-like"/>
</dbReference>
<comment type="caution">
    <text evidence="8">The sequence shown here is derived from an EMBL/GenBank/DDBJ whole genome shotgun (WGS) entry which is preliminary data.</text>
</comment>
<evidence type="ECO:0000259" key="7">
    <source>
        <dbReference type="PROSITE" id="PS51186"/>
    </source>
</evidence>
<dbReference type="AlphaFoldDB" id="A0AAP7ZI93"/>
<keyword evidence="3 5" id="KW-0067">ATP-binding</keyword>
<dbReference type="Pfam" id="PF13302">
    <property type="entry name" value="Acetyltransf_3"/>
    <property type="match status" value="1"/>
</dbReference>
<dbReference type="SUPFAM" id="SSF52210">
    <property type="entry name" value="Succinyl-CoA synthetase domains"/>
    <property type="match status" value="2"/>
</dbReference>
<dbReference type="RefSeq" id="WP_094395256.1">
    <property type="nucleotide sequence ID" value="NZ_NCTK01000002.1"/>
</dbReference>
<dbReference type="SUPFAM" id="SSF55729">
    <property type="entry name" value="Acyl-CoA N-acyltransferases (Nat)"/>
    <property type="match status" value="1"/>
</dbReference>
<dbReference type="Pfam" id="PF13549">
    <property type="entry name" value="ATP-grasp_5"/>
    <property type="match status" value="1"/>
</dbReference>
<dbReference type="InterPro" id="IPR003781">
    <property type="entry name" value="CoA-bd"/>
</dbReference>
<accession>A0AAP7ZI93</accession>
<dbReference type="PANTHER" id="PTHR43334">
    <property type="entry name" value="ACETATE--COA LIGASE [ADP-FORMING]"/>
    <property type="match status" value="1"/>
</dbReference>
<proteinExistence type="inferred from homology"/>
<dbReference type="SUPFAM" id="SSF56059">
    <property type="entry name" value="Glutathione synthetase ATP-binding domain-like"/>
    <property type="match status" value="1"/>
</dbReference>
<evidence type="ECO:0000313" key="9">
    <source>
        <dbReference type="Proteomes" id="UP000216164"/>
    </source>
</evidence>
<evidence type="ECO:0000259" key="6">
    <source>
        <dbReference type="PROSITE" id="PS50975"/>
    </source>
</evidence>
<dbReference type="PANTHER" id="PTHR43334:SF1">
    <property type="entry name" value="3-HYDROXYPROPIONATE--COA LIGASE [ADP-FORMING]"/>
    <property type="match status" value="1"/>
</dbReference>
<dbReference type="InterPro" id="IPR036291">
    <property type="entry name" value="NAD(P)-bd_dom_sf"/>
</dbReference>
<dbReference type="GO" id="GO:0046872">
    <property type="term" value="F:metal ion binding"/>
    <property type="evidence" value="ECO:0007669"/>
    <property type="project" value="InterPro"/>
</dbReference>
<dbReference type="PROSITE" id="PS50975">
    <property type="entry name" value="ATP_GRASP"/>
    <property type="match status" value="1"/>
</dbReference>
<dbReference type="SUPFAM" id="SSF51735">
    <property type="entry name" value="NAD(P)-binding Rossmann-fold domains"/>
    <property type="match status" value="1"/>
</dbReference>
<dbReference type="InterPro" id="IPR016181">
    <property type="entry name" value="Acyl_CoA_acyltransferase"/>
</dbReference>
<dbReference type="Pfam" id="PF13380">
    <property type="entry name" value="CoA_binding_2"/>
    <property type="match status" value="1"/>
</dbReference>
<dbReference type="InterPro" id="IPR032875">
    <property type="entry name" value="Succ_CoA_lig_flav_dom"/>
</dbReference>
<reference evidence="8 9" key="1">
    <citation type="submission" date="2017-04" db="EMBL/GenBank/DDBJ databases">
        <title>Genome Announcement: Closed genomes of Ralstonia solanacearum strains K60, UW551, and UW700.</title>
        <authorList>
            <person name="Hayes M."/>
            <person name="Macintyre A.M."/>
            <person name="Allen C."/>
        </authorList>
    </citation>
    <scope>NUCLEOTIDE SEQUENCE [LARGE SCALE GENOMIC DNA]</scope>
    <source>
        <strain evidence="8 9">UW25</strain>
    </source>
</reference>
<name>A0AAP7ZI93_RALSL</name>
<dbReference type="Pfam" id="PF13607">
    <property type="entry name" value="Succ_CoA_lig"/>
    <property type="match status" value="1"/>
</dbReference>
<protein>
    <submittedName>
        <fullName evidence="8">GNAT family N-acetyltransferase</fullName>
    </submittedName>
</protein>
<keyword evidence="1" id="KW-0436">Ligase</keyword>
<dbReference type="Gene3D" id="3.30.1490.20">
    <property type="entry name" value="ATP-grasp fold, A domain"/>
    <property type="match status" value="1"/>
</dbReference>
<sequence length="903" mass="95270">MSIRHLSHLFHPGSVALIGATPRPHSVGATALANLKAGGFRGPIHLVNPKYRELDGQPCHASVDDLPACPELALICTPAPTVPGLIAALGRRGCRAAIVLSAGFEQQADAAGGSLRQAVLDASRPYQLRILGPNCVGLIVPGIGLNASFASTMALPGKLAFASQSGALTTAVLDWSRSRQIGFSYFISLGDSADVDLADVLDYLAGDPATHAILLYVEAVRSGRKFMSAARAAARNKPVLIVKAGRVPEGAKAAASHTGALAGADDVYDAAIRRAGMLRVDSTEDLFDAVETLARARPLNGERLGIVTNGGGAGVMATDALVRSGGRLAVPGADILRQLDEVLPPTWSHGNPIDIVGDAPIERYVRALQILQACPAADATLLIHAPTAIVPSTDIAEAVVQAAPALRQPLFTSWLGGDAVAQARQICRRAGIPTYETPEQAVRGFLQTLEYQRNLELLMQTPPATPAGRAPETARVRGIVRQALAEGRPLLSEVEAKTVLAAYGIPVVETRLATDAGSAAAMAQALGFPVALKIVSPDVTHKSDVGGVALDLASADEVRAAAVAMQDALRAHRPEARLTGFSVQRMVRRAGAFELIVGAACDPVFGPVLLFGQGGTAVERIGDRAVGLPPLNPVLAGELVKRTRISRLLAGYRDKPPADLEALYAALIRVSQLVCDIAEVAELDINPLIADEHGVLALDARIGVRAAQGTAVRDPAGRLSILPYPQALEASVTWNHAPLLLRPVRPDDEPAYRAFLESLTPEDLHLRYLCMFRHPPHSQLARMTQIDYAREMCFVAVAARPDGPQAILGECRAVADSDNIRAEFAVSVRSDCKGKGLGRLLADKLIAYSRAHGTRELVGTTLPGNQPMLALARACGFAAQHTPDGVQLRRMLSEDHATSEVPQ</sequence>
<dbReference type="Gene3D" id="3.40.50.261">
    <property type="entry name" value="Succinyl-CoA synthetase domains"/>
    <property type="match status" value="2"/>
</dbReference>
<evidence type="ECO:0000256" key="5">
    <source>
        <dbReference type="PROSITE-ProRule" id="PRU00409"/>
    </source>
</evidence>
<dbReference type="Gene3D" id="3.40.50.720">
    <property type="entry name" value="NAD(P)-binding Rossmann-like Domain"/>
    <property type="match status" value="1"/>
</dbReference>
<dbReference type="InterPro" id="IPR011761">
    <property type="entry name" value="ATP-grasp"/>
</dbReference>
<dbReference type="EMBL" id="NCTK01000002">
    <property type="protein sequence ID" value="OYQ09601.1"/>
    <property type="molecule type" value="Genomic_DNA"/>
</dbReference>
<evidence type="ECO:0000256" key="2">
    <source>
        <dbReference type="ARBA" id="ARBA00022741"/>
    </source>
</evidence>
<dbReference type="GO" id="GO:0043758">
    <property type="term" value="F:acetate-CoA ligase (ADP-forming) activity"/>
    <property type="evidence" value="ECO:0007669"/>
    <property type="project" value="InterPro"/>
</dbReference>
<dbReference type="InterPro" id="IPR000182">
    <property type="entry name" value="GNAT_dom"/>
</dbReference>
<gene>
    <name evidence="8" type="ORF">B7R77_22285</name>
</gene>
<dbReference type="Gene3D" id="3.40.630.30">
    <property type="match status" value="1"/>
</dbReference>
<dbReference type="SMART" id="SM00881">
    <property type="entry name" value="CoA_binding"/>
    <property type="match status" value="1"/>
</dbReference>
<organism evidence="8 9">
    <name type="scientific">Ralstonia solanacearum K60</name>
    <dbReference type="NCBI Taxonomy" id="1091042"/>
    <lineage>
        <taxon>Bacteria</taxon>
        <taxon>Pseudomonadati</taxon>
        <taxon>Pseudomonadota</taxon>
        <taxon>Betaproteobacteria</taxon>
        <taxon>Burkholderiales</taxon>
        <taxon>Burkholderiaceae</taxon>
        <taxon>Ralstonia</taxon>
        <taxon>Ralstonia solanacearum species complex</taxon>
    </lineage>
</organism>
<dbReference type="Pfam" id="PF19045">
    <property type="entry name" value="Ligase_CoA_2"/>
    <property type="match status" value="1"/>
</dbReference>
<feature type="domain" description="ATP-grasp" evidence="6">
    <location>
        <begin position="497"/>
        <end position="533"/>
    </location>
</feature>